<evidence type="ECO:0000313" key="2">
    <source>
        <dbReference type="Proteomes" id="UP001501803"/>
    </source>
</evidence>
<accession>A0ABP7KYH2</accession>
<sequence length="69" mass="7746">MARWAVHARVASGLAPKSMGTGIDSPAQIRLDLGQTHCDSRMAKHCPEQKRSDLDRRLIKQRAVEAHER</sequence>
<protein>
    <submittedName>
        <fullName evidence="1">Uncharacterized protein</fullName>
    </submittedName>
</protein>
<keyword evidence="2" id="KW-1185">Reference proteome</keyword>
<evidence type="ECO:0000313" key="1">
    <source>
        <dbReference type="EMBL" id="GAA3890175.1"/>
    </source>
</evidence>
<gene>
    <name evidence="1" type="ORF">GCM10022381_35070</name>
</gene>
<dbReference type="Proteomes" id="UP001501803">
    <property type="component" value="Unassembled WGS sequence"/>
</dbReference>
<reference evidence="2" key="1">
    <citation type="journal article" date="2019" name="Int. J. Syst. Evol. Microbiol.">
        <title>The Global Catalogue of Microorganisms (GCM) 10K type strain sequencing project: providing services to taxonomists for standard genome sequencing and annotation.</title>
        <authorList>
            <consortium name="The Broad Institute Genomics Platform"/>
            <consortium name="The Broad Institute Genome Sequencing Center for Infectious Disease"/>
            <person name="Wu L."/>
            <person name="Ma J."/>
        </authorList>
    </citation>
    <scope>NUCLEOTIDE SEQUENCE [LARGE SCALE GENOMIC DNA]</scope>
    <source>
        <strain evidence="2">JCM 17021</strain>
    </source>
</reference>
<organism evidence="1 2">
    <name type="scientific">Leifsonia kafniensis</name>
    <dbReference type="NCBI Taxonomy" id="475957"/>
    <lineage>
        <taxon>Bacteria</taxon>
        <taxon>Bacillati</taxon>
        <taxon>Actinomycetota</taxon>
        <taxon>Actinomycetes</taxon>
        <taxon>Micrococcales</taxon>
        <taxon>Microbacteriaceae</taxon>
        <taxon>Leifsonia</taxon>
    </lineage>
</organism>
<comment type="caution">
    <text evidence="1">The sequence shown here is derived from an EMBL/GenBank/DDBJ whole genome shotgun (WGS) entry which is preliminary data.</text>
</comment>
<dbReference type="EMBL" id="BAABCN010000014">
    <property type="protein sequence ID" value="GAA3890175.1"/>
    <property type="molecule type" value="Genomic_DNA"/>
</dbReference>
<proteinExistence type="predicted"/>
<name>A0ABP7KYH2_9MICO</name>